<feature type="domain" description="Retroviral polymerase SH3-like" evidence="4">
    <location>
        <begin position="580"/>
        <end position="627"/>
    </location>
</feature>
<protein>
    <recommendedName>
        <fullName evidence="6">AMP-activated protein kinase glycogen-binding domain-containing protein</fullName>
    </recommendedName>
</protein>
<proteinExistence type="predicted"/>
<feature type="domain" description="AMP-activated protein kinase glycogen-binding" evidence="3">
    <location>
        <begin position="909"/>
        <end position="984"/>
    </location>
</feature>
<dbReference type="InterPro" id="IPR057670">
    <property type="entry name" value="SH3_retrovirus"/>
</dbReference>
<dbReference type="GO" id="GO:0009507">
    <property type="term" value="C:chloroplast"/>
    <property type="evidence" value="ECO:0007669"/>
    <property type="project" value="UniProtKB-ARBA"/>
</dbReference>
<dbReference type="PANTHER" id="PTHR47434:SF1">
    <property type="entry name" value="PROTEIN PTST HOMOLOG 2, CHLOROPLASTIC"/>
    <property type="match status" value="1"/>
</dbReference>
<accession>A0A2N9EBR3</accession>
<dbReference type="Pfam" id="PF14223">
    <property type="entry name" value="Retrotran_gag_2"/>
    <property type="match status" value="1"/>
</dbReference>
<dbReference type="SUPFAM" id="SSF81296">
    <property type="entry name" value="E set domains"/>
    <property type="match status" value="1"/>
</dbReference>
<dbReference type="InterPro" id="IPR013783">
    <property type="entry name" value="Ig-like_fold"/>
</dbReference>
<feature type="coiled-coil region" evidence="1">
    <location>
        <begin position="836"/>
        <end position="909"/>
    </location>
</feature>
<dbReference type="EMBL" id="OIVN01000001">
    <property type="protein sequence ID" value="SPC72153.1"/>
    <property type="molecule type" value="Genomic_DNA"/>
</dbReference>
<gene>
    <name evidence="5" type="ORF">FSB_LOCUS35</name>
</gene>
<dbReference type="Pfam" id="PF25597">
    <property type="entry name" value="SH3_retrovirus"/>
    <property type="match status" value="1"/>
</dbReference>
<reference evidence="5" key="1">
    <citation type="submission" date="2018-02" db="EMBL/GenBank/DDBJ databases">
        <authorList>
            <person name="Cohen D.B."/>
            <person name="Kent A.D."/>
        </authorList>
    </citation>
    <scope>NUCLEOTIDE SEQUENCE</scope>
</reference>
<dbReference type="AlphaFoldDB" id="A0A2N9EBR3"/>
<dbReference type="InterPro" id="IPR014756">
    <property type="entry name" value="Ig_E-set"/>
</dbReference>
<evidence type="ECO:0000256" key="2">
    <source>
        <dbReference type="SAM" id="MobiDB-lite"/>
    </source>
</evidence>
<sequence>MLSFTNFSSRFLVLPNSRSHSLPSILFVTNSRIRKRRIIIQKQFLALSFVAAKESCGSLLAFHRGFCGGGCSGFVRRCVKWDSEEGDLALEAEILEFMKYSKKPDAFPSKKELVEAGRMDLVDAIANRGGWLSLGWDLSDEDEEEQENVGVRVSDSIGNEVQSSGLVSWSSGNSFQSASSSGRSLEMEAEDESGIEGILNRLERQRNLAFGFESSSKDDRHLGNTIDAGFHQVTMAELQAVGSVKKLNNQNYNTWSTCMESYLQGQDLWEIVVGSETTPPDNDQALRKWKVKAGKAMFAIKTSIEEEMLEHIRRADTPKVAWDTFATLFSKKNNVRLQLLENELMSIAQRNMTITQYFTKRRTTQGNTVTSTYQEGDSEEEWDVEASFSMIEPIEEEEMAATSIVEEDEEMALAVANPRTTHIGEMLIMPRFNAEQVPLEQQFRDGNLYPTYGYPLCPAPNGVGFTRSAVIMGDNGAGAGDRIPAPNPPHCHPLVYHVPGVKKNLLSVAQLADSGLPQLECREDTVCAGCQYGKAHQLPYQESKFRAKEPLELVHSDVFGRVKQPSIKGMRYMVTFINDFSSKFDKKAIRCIFVGYNSQRKGWRCCDPTTGRCYTSRNVIFDEASSWWSEDKATLPVLKEIEEKMPESMEEQLGKDQSKTGVHHRTPEEDQPRLEVIEEEESPQPQLRRSTRHHKANPSKSASLSSNKRIYNDLGGKLGQNRSYLDDDGLRKSMKPDMWRTWSNQRAGYSSADFEAAEIGFNETRVGGPMDGLGDEILELGGVASDPINTRKELSSFHEIDHNEIRTRLQGLELELSSVLRLLRSNASQIMSQKDHESSSEELQKLSDALEFQENEIMNAQDRLRSTRAKLAVLEGKMALAIIDAQKVVEEKQNRNDDAHRALRLLRTTCIVWPNSASEVLVVGSFDGWATQRKMEKSSTGIFSMYLKLYPGRYEIKFIVDGQWKVDPLRPIVKNNGYENNLLIIT</sequence>
<feature type="compositionally biased region" description="Basic and acidic residues" evidence="2">
    <location>
        <begin position="646"/>
        <end position="658"/>
    </location>
</feature>
<dbReference type="CDD" id="cd02859">
    <property type="entry name" value="E_set_AMPKbeta_like_N"/>
    <property type="match status" value="1"/>
</dbReference>
<evidence type="ECO:0000259" key="4">
    <source>
        <dbReference type="Pfam" id="PF25597"/>
    </source>
</evidence>
<feature type="compositionally biased region" description="Polar residues" evidence="2">
    <location>
        <begin position="698"/>
        <end position="709"/>
    </location>
</feature>
<dbReference type="Gene3D" id="2.60.40.10">
    <property type="entry name" value="Immunoglobulins"/>
    <property type="match status" value="1"/>
</dbReference>
<evidence type="ECO:0000259" key="3">
    <source>
        <dbReference type="Pfam" id="PF16561"/>
    </source>
</evidence>
<keyword evidence="1" id="KW-0175">Coiled coil</keyword>
<evidence type="ECO:0008006" key="6">
    <source>
        <dbReference type="Google" id="ProtNLM"/>
    </source>
</evidence>
<evidence type="ECO:0000313" key="5">
    <source>
        <dbReference type="EMBL" id="SPC72153.1"/>
    </source>
</evidence>
<dbReference type="PANTHER" id="PTHR47434">
    <property type="entry name" value="PROTEIN PTST HOMOLOG 3, CHLOROPLASTIC"/>
    <property type="match status" value="1"/>
</dbReference>
<organism evidence="5">
    <name type="scientific">Fagus sylvatica</name>
    <name type="common">Beechnut</name>
    <dbReference type="NCBI Taxonomy" id="28930"/>
    <lineage>
        <taxon>Eukaryota</taxon>
        <taxon>Viridiplantae</taxon>
        <taxon>Streptophyta</taxon>
        <taxon>Embryophyta</taxon>
        <taxon>Tracheophyta</taxon>
        <taxon>Spermatophyta</taxon>
        <taxon>Magnoliopsida</taxon>
        <taxon>eudicotyledons</taxon>
        <taxon>Gunneridae</taxon>
        <taxon>Pentapetalae</taxon>
        <taxon>rosids</taxon>
        <taxon>fabids</taxon>
        <taxon>Fagales</taxon>
        <taxon>Fagaceae</taxon>
        <taxon>Fagus</taxon>
    </lineage>
</organism>
<feature type="region of interest" description="Disordered" evidence="2">
    <location>
        <begin position="646"/>
        <end position="718"/>
    </location>
</feature>
<dbReference type="InterPro" id="IPR032640">
    <property type="entry name" value="AMPK1_CBM"/>
</dbReference>
<feature type="compositionally biased region" description="Basic and acidic residues" evidence="2">
    <location>
        <begin position="665"/>
        <end position="676"/>
    </location>
</feature>
<name>A0A2N9EBR3_FAGSY</name>
<dbReference type="Pfam" id="PF16561">
    <property type="entry name" value="AMPK1_CBM"/>
    <property type="match status" value="1"/>
</dbReference>
<evidence type="ECO:0000256" key="1">
    <source>
        <dbReference type="SAM" id="Coils"/>
    </source>
</evidence>